<keyword evidence="9" id="KW-0862">Zinc</keyword>
<dbReference type="EC" id="3.2.2.23" evidence="18"/>
<comment type="cofactor">
    <cofactor evidence="2">
        <name>Zn(2+)</name>
        <dbReference type="ChEBI" id="CHEBI:29105"/>
    </cofactor>
</comment>
<dbReference type="InterPro" id="IPR035937">
    <property type="entry name" value="FPG_N"/>
</dbReference>
<proteinExistence type="inferred from homology"/>
<comment type="catalytic activity">
    <reaction evidence="1">
        <text>Hydrolysis of DNA containing ring-opened 7-methylguanine residues, releasing 2,6-diamino-4-hydroxy-5-(N-methyl)formamidopyrimidine.</text>
        <dbReference type="EC" id="3.2.2.23"/>
    </reaction>
</comment>
<dbReference type="InterPro" id="IPR000214">
    <property type="entry name" value="Znf_DNA_glyclase/AP_lyase"/>
</dbReference>
<dbReference type="InterPro" id="IPR015887">
    <property type="entry name" value="DNA_glyclase_Znf_dom_DNA_BS"/>
</dbReference>
<organism evidence="18">
    <name type="scientific">hydrothermal vent metagenome</name>
    <dbReference type="NCBI Taxonomy" id="652676"/>
    <lineage>
        <taxon>unclassified sequences</taxon>
        <taxon>metagenomes</taxon>
        <taxon>ecological metagenomes</taxon>
    </lineage>
</organism>
<keyword evidence="14 18" id="KW-0326">Glycosidase</keyword>
<evidence type="ECO:0000259" key="16">
    <source>
        <dbReference type="PROSITE" id="PS51066"/>
    </source>
</evidence>
<dbReference type="Gene3D" id="3.20.190.10">
    <property type="entry name" value="MutM-like, N-terminal"/>
    <property type="match status" value="1"/>
</dbReference>
<dbReference type="InterPro" id="IPR010979">
    <property type="entry name" value="Ribosomal_uS13-like_H2TH"/>
</dbReference>
<evidence type="ECO:0000256" key="12">
    <source>
        <dbReference type="ARBA" id="ARBA00023239"/>
    </source>
</evidence>
<dbReference type="PANTHER" id="PTHR22993">
    <property type="entry name" value="FORMAMIDOPYRIMIDINE-DNA GLYCOSYLASE"/>
    <property type="match status" value="1"/>
</dbReference>
<keyword evidence="10" id="KW-0238">DNA-binding</keyword>
<reference evidence="18" key="1">
    <citation type="submission" date="2018-06" db="EMBL/GenBank/DDBJ databases">
        <authorList>
            <person name="Zhirakovskaya E."/>
        </authorList>
    </citation>
    <scope>NUCLEOTIDE SEQUENCE</scope>
</reference>
<dbReference type="Pfam" id="PF01149">
    <property type="entry name" value="Fapy_DNA_glyco"/>
    <property type="match status" value="1"/>
</dbReference>
<dbReference type="InterPro" id="IPR015886">
    <property type="entry name" value="H2TH_FPG"/>
</dbReference>
<dbReference type="SUPFAM" id="SSF46946">
    <property type="entry name" value="S13-like H2TH domain"/>
    <property type="match status" value="1"/>
</dbReference>
<evidence type="ECO:0000256" key="9">
    <source>
        <dbReference type="ARBA" id="ARBA00022833"/>
    </source>
</evidence>
<dbReference type="PROSITE" id="PS01242">
    <property type="entry name" value="ZF_FPG_1"/>
    <property type="match status" value="1"/>
</dbReference>
<dbReference type="AlphaFoldDB" id="A0A3B0YWH1"/>
<feature type="domain" description="Formamidopyrimidine-DNA glycosylase catalytic" evidence="17">
    <location>
        <begin position="2"/>
        <end position="113"/>
    </location>
</feature>
<keyword evidence="7" id="KW-0863">Zinc-finger</keyword>
<evidence type="ECO:0000256" key="11">
    <source>
        <dbReference type="ARBA" id="ARBA00023204"/>
    </source>
</evidence>
<dbReference type="InterPro" id="IPR020629">
    <property type="entry name" value="FPG_Glyclase"/>
</dbReference>
<evidence type="ECO:0000256" key="2">
    <source>
        <dbReference type="ARBA" id="ARBA00001947"/>
    </source>
</evidence>
<gene>
    <name evidence="18" type="ORF">MNBD_GAMMA16-2346</name>
</gene>
<dbReference type="InterPro" id="IPR010663">
    <property type="entry name" value="Znf_FPG/IleRS"/>
</dbReference>
<evidence type="ECO:0000256" key="14">
    <source>
        <dbReference type="ARBA" id="ARBA00023295"/>
    </source>
</evidence>
<dbReference type="Gene3D" id="1.10.8.50">
    <property type="match status" value="1"/>
</dbReference>
<name>A0A3B0YWH1_9ZZZZ</name>
<evidence type="ECO:0000256" key="3">
    <source>
        <dbReference type="ARBA" id="ARBA00009409"/>
    </source>
</evidence>
<dbReference type="SUPFAM" id="SSF57716">
    <property type="entry name" value="Glucocorticoid receptor-like (DNA-binding domain)"/>
    <property type="match status" value="1"/>
</dbReference>
<evidence type="ECO:0000256" key="10">
    <source>
        <dbReference type="ARBA" id="ARBA00023125"/>
    </source>
</evidence>
<keyword evidence="13" id="KW-0511">Multifunctional enzyme</keyword>
<dbReference type="EMBL" id="UOFO01000023">
    <property type="protein sequence ID" value="VAW83741.1"/>
    <property type="molecule type" value="Genomic_DNA"/>
</dbReference>
<dbReference type="GO" id="GO:0008270">
    <property type="term" value="F:zinc ion binding"/>
    <property type="evidence" value="ECO:0007669"/>
    <property type="project" value="UniProtKB-KW"/>
</dbReference>
<dbReference type="FunFam" id="3.20.190.10:FF:000001">
    <property type="entry name" value="Formamidopyrimidine-DNA glycosylase"/>
    <property type="match status" value="1"/>
</dbReference>
<evidence type="ECO:0000256" key="8">
    <source>
        <dbReference type="ARBA" id="ARBA00022801"/>
    </source>
</evidence>
<evidence type="ECO:0000256" key="4">
    <source>
        <dbReference type="ARBA" id="ARBA00011245"/>
    </source>
</evidence>
<dbReference type="GO" id="GO:0006284">
    <property type="term" value="P:base-excision repair"/>
    <property type="evidence" value="ECO:0007669"/>
    <property type="project" value="InterPro"/>
</dbReference>
<sequence length="271" mass="30283">MPELPEVETTCRGIEPHLIGQKITDVIVRNTRLRYLVDKTIKKILTGLIIQKVSRKGKYIVLLCSGGAVIIHLGMSGSLRLSSLHEAPGAHDHIDVLLANGQLLRYCDPRRFGLFMWVDEPIDQHKLFSRMGVEPLSEQFDAAYLYAQSRRRSLAVKQFIMNNQIVLGVGNIYASESLFRAGLHPLRAANRISKQRYSILVEEIKKVLNEAIAAGGTTLRDFVGGDGKPGYFKFALRVYGRAGEPCLQCGSDIKSCRQGARATYYCSKCQR</sequence>
<dbReference type="GO" id="GO:0034039">
    <property type="term" value="F:8-oxo-7,8-dihydroguanine DNA N-glycosylase activity"/>
    <property type="evidence" value="ECO:0007669"/>
    <property type="project" value="TreeGrafter"/>
</dbReference>
<feature type="domain" description="FPG-type" evidence="16">
    <location>
        <begin position="237"/>
        <end position="271"/>
    </location>
</feature>
<evidence type="ECO:0000256" key="5">
    <source>
        <dbReference type="ARBA" id="ARBA00022723"/>
    </source>
</evidence>
<dbReference type="SMART" id="SM01232">
    <property type="entry name" value="H2TH"/>
    <property type="match status" value="1"/>
</dbReference>
<accession>A0A3B0YWH1</accession>
<evidence type="ECO:0000256" key="6">
    <source>
        <dbReference type="ARBA" id="ARBA00022763"/>
    </source>
</evidence>
<dbReference type="CDD" id="cd08966">
    <property type="entry name" value="EcFpg-like_N"/>
    <property type="match status" value="1"/>
</dbReference>
<dbReference type="GO" id="GO:0003684">
    <property type="term" value="F:damaged DNA binding"/>
    <property type="evidence" value="ECO:0007669"/>
    <property type="project" value="InterPro"/>
</dbReference>
<dbReference type="Pfam" id="PF06827">
    <property type="entry name" value="zf-FPG_IleRS"/>
    <property type="match status" value="1"/>
</dbReference>
<dbReference type="NCBIfam" id="NF002211">
    <property type="entry name" value="PRK01103.1"/>
    <property type="match status" value="1"/>
</dbReference>
<keyword evidence="12" id="KW-0456">Lyase</keyword>
<dbReference type="NCBIfam" id="TIGR00577">
    <property type="entry name" value="fpg"/>
    <property type="match status" value="1"/>
</dbReference>
<evidence type="ECO:0000256" key="15">
    <source>
        <dbReference type="ARBA" id="ARBA00044632"/>
    </source>
</evidence>
<evidence type="ECO:0000256" key="7">
    <source>
        <dbReference type="ARBA" id="ARBA00022771"/>
    </source>
</evidence>
<dbReference type="PANTHER" id="PTHR22993:SF9">
    <property type="entry name" value="FORMAMIDOPYRIMIDINE-DNA GLYCOSYLASE"/>
    <property type="match status" value="1"/>
</dbReference>
<dbReference type="InterPro" id="IPR012319">
    <property type="entry name" value="FPG_cat"/>
</dbReference>
<dbReference type="HAMAP" id="MF_00103">
    <property type="entry name" value="Fapy_DNA_glycosyl"/>
    <property type="match status" value="1"/>
</dbReference>
<comment type="subunit">
    <text evidence="4">Monomer.</text>
</comment>
<comment type="similarity">
    <text evidence="3">Belongs to the FPG family.</text>
</comment>
<keyword evidence="5" id="KW-0479">Metal-binding</keyword>
<dbReference type="PROSITE" id="PS51068">
    <property type="entry name" value="FPG_CAT"/>
    <property type="match status" value="1"/>
</dbReference>
<evidence type="ECO:0000256" key="13">
    <source>
        <dbReference type="ARBA" id="ARBA00023268"/>
    </source>
</evidence>
<dbReference type="Pfam" id="PF06831">
    <property type="entry name" value="H2TH"/>
    <property type="match status" value="1"/>
</dbReference>
<keyword evidence="11" id="KW-0234">DNA repair</keyword>
<evidence type="ECO:0000259" key="17">
    <source>
        <dbReference type="PROSITE" id="PS51068"/>
    </source>
</evidence>
<evidence type="ECO:0000256" key="1">
    <source>
        <dbReference type="ARBA" id="ARBA00001668"/>
    </source>
</evidence>
<dbReference type="FunFam" id="1.10.8.50:FF:000003">
    <property type="entry name" value="Formamidopyrimidine-DNA glycosylase"/>
    <property type="match status" value="1"/>
</dbReference>
<dbReference type="SMART" id="SM00898">
    <property type="entry name" value="Fapy_DNA_glyco"/>
    <property type="match status" value="1"/>
</dbReference>
<keyword evidence="6" id="KW-0227">DNA damage</keyword>
<dbReference type="SUPFAM" id="SSF81624">
    <property type="entry name" value="N-terminal domain of MutM-like DNA repair proteins"/>
    <property type="match status" value="1"/>
</dbReference>
<protein>
    <submittedName>
        <fullName evidence="18">Formamidopyrimidine-DNA glycosylase</fullName>
        <ecNumber evidence="18">3.2.2.23</ecNumber>
    </submittedName>
</protein>
<dbReference type="GO" id="GO:0140078">
    <property type="term" value="F:class I DNA-(apurinic or apyrimidinic site) endonuclease activity"/>
    <property type="evidence" value="ECO:0007669"/>
    <property type="project" value="UniProtKB-EC"/>
</dbReference>
<evidence type="ECO:0000313" key="18">
    <source>
        <dbReference type="EMBL" id="VAW83741.1"/>
    </source>
</evidence>
<comment type="catalytic activity">
    <reaction evidence="15">
        <text>2'-deoxyribonucleotide-(2'-deoxyribose 5'-phosphate)-2'-deoxyribonucleotide-DNA = a 3'-end 2'-deoxyribonucleotide-(2,3-dehydro-2,3-deoxyribose 5'-phosphate)-DNA + a 5'-end 5'-phospho-2'-deoxyribonucleoside-DNA + H(+)</text>
        <dbReference type="Rhea" id="RHEA:66592"/>
        <dbReference type="Rhea" id="RHEA-COMP:13180"/>
        <dbReference type="Rhea" id="RHEA-COMP:16897"/>
        <dbReference type="Rhea" id="RHEA-COMP:17067"/>
        <dbReference type="ChEBI" id="CHEBI:15378"/>
        <dbReference type="ChEBI" id="CHEBI:136412"/>
        <dbReference type="ChEBI" id="CHEBI:157695"/>
        <dbReference type="ChEBI" id="CHEBI:167181"/>
        <dbReference type="EC" id="4.2.99.18"/>
    </reaction>
</comment>
<dbReference type="PROSITE" id="PS51066">
    <property type="entry name" value="ZF_FPG_2"/>
    <property type="match status" value="1"/>
</dbReference>
<keyword evidence="8 18" id="KW-0378">Hydrolase</keyword>